<dbReference type="AlphaFoldDB" id="A0AA36IUY5"/>
<gene>
    <name evidence="11" type="ORF">EVOR1521_LOCUS18749</name>
</gene>
<dbReference type="EC" id="2.1.1.282" evidence="2"/>
<name>A0AA36IUY5_9DINO</name>
<proteinExistence type="inferred from homology"/>
<dbReference type="PANTHER" id="PTHR48418:SF1">
    <property type="entry name" value="TRNA WYBUTOSINE-SYNTHESIZING PROTEIN 3"/>
    <property type="match status" value="1"/>
</dbReference>
<sequence>MAGLAVPASEFRARKQQILASLDRSPKGSLDAPIVDFLEWLNQQESVVTTSSCSGRIAIFHGSGDSANSKGGKWLLASHTKVENPAEVWAQLQSLGDADAEGTLTTLLLEPFVLHAECADASTAQRMLGAAREAGFRESGISLGRKRVMLQVRTLAMRLEVPLAMDGRVLVEEAYFKVLLDIANARLDENLARVARLWQNFREDATSSSSDPAAPWVLHAPQSSARAVKLALEARNWMDPGRKMQSITSDTIGLPLTLEAAETLQAGRRMGCFVRKGRFGSKRRKLHEPEPELAIEAPPRVTAAITLRGSVITEAILHGFKDVENRSVRLPAGWIALHTGKGKCDELLDQIMRRLAPGLPSDAQCPKGCVVGAAWVKRSVTLQELREHFGCNEECNGPATGDLRHVPHCKFSPHAGGPICNLLSASLRLPTPVFCNGGLGCWRLPDQVRQEVQKQLDDVPVCHFPGVRPQAWPLSWAPTLSRADVRWHRDMRPEKRTSAPAVRAEASLHRFFKLAGATEPAGAAVDSRADFDGGQDASAPSSGHRGGSVPIIDLELDSDAEEKGTAATAMPCPHLAVAIPAAWTLHGVKALVKDEAEELQPAEVTVAEPATDKLPKKLRPPTQPADLEDLWRRGVLRLSRDTLPTKGAVPSAAGKEKAKLEEVLQKYLEDLGQAPAGDTAALLREVRELSVQWRADVALLPRGALTGADWQNLAEASGESLWERLRVALGARLLGRQQEIRVDDEVRGGNVQILAGSGSGWVLVPGPKGVRYAFDITKCMFSEGNAGEKERVATWPVKGETILDLYAGIGFWTLPLLAAGAAQVFSCEWNPNALEGLREGLRLLGRREACEVLAGDNRRDEVLEKVRDKCHR</sequence>
<evidence type="ECO:0000256" key="2">
    <source>
        <dbReference type="ARBA" id="ARBA00012750"/>
    </source>
</evidence>
<dbReference type="EMBL" id="CAUJNA010002713">
    <property type="protein sequence ID" value="CAJ1394004.1"/>
    <property type="molecule type" value="Genomic_DNA"/>
</dbReference>
<protein>
    <recommendedName>
        <fullName evidence="2">tRNA(Phe) 7-[(3-amino-3-carboxypropyl)-4-demethylwyosine(37)-N(4)]-methyltransferase</fullName>
        <ecNumber evidence="2">2.1.1.282</ecNumber>
    </recommendedName>
    <alternativeName>
        <fullName evidence="7">tRNA(Phe) 7-((3-amino-3-carboxypropyl)-4-demethylwyosine(37)-N(4))-methyltransferase</fullName>
    </alternativeName>
</protein>
<comment type="caution">
    <text evidence="11">The sequence shown here is derived from an EMBL/GenBank/DDBJ whole genome shotgun (WGS) entry which is preliminary data.</text>
</comment>
<dbReference type="InterPro" id="IPR030382">
    <property type="entry name" value="MeTrfase_TRM5/TYW2"/>
</dbReference>
<dbReference type="Pfam" id="PF02676">
    <property type="entry name" value="TYW3"/>
    <property type="match status" value="1"/>
</dbReference>
<dbReference type="PANTHER" id="PTHR48418">
    <property type="entry name" value="TRNA WYBUTOSINE-SYNTHESIZING PROTEIN 3"/>
    <property type="match status" value="1"/>
</dbReference>
<dbReference type="Proteomes" id="UP001178507">
    <property type="component" value="Unassembled WGS sequence"/>
</dbReference>
<evidence type="ECO:0000256" key="6">
    <source>
        <dbReference type="ARBA" id="ARBA00022694"/>
    </source>
</evidence>
<evidence type="ECO:0000256" key="5">
    <source>
        <dbReference type="ARBA" id="ARBA00022691"/>
    </source>
</evidence>
<evidence type="ECO:0000256" key="3">
    <source>
        <dbReference type="ARBA" id="ARBA00022603"/>
    </source>
</evidence>
<dbReference type="Pfam" id="PF02475">
    <property type="entry name" value="TRM5-TYW2_MTfase"/>
    <property type="match status" value="1"/>
</dbReference>
<evidence type="ECO:0000256" key="9">
    <source>
        <dbReference type="SAM" id="MobiDB-lite"/>
    </source>
</evidence>
<dbReference type="Gene3D" id="3.40.50.150">
    <property type="entry name" value="Vaccinia Virus protein VP39"/>
    <property type="match status" value="1"/>
</dbReference>
<evidence type="ECO:0000259" key="10">
    <source>
        <dbReference type="PROSITE" id="PS51684"/>
    </source>
</evidence>
<dbReference type="InterPro" id="IPR036602">
    <property type="entry name" value="tRNA_yW-synthesising-like_sf"/>
</dbReference>
<evidence type="ECO:0000256" key="8">
    <source>
        <dbReference type="ARBA" id="ARBA00049202"/>
    </source>
</evidence>
<dbReference type="Gene3D" id="3.30.1960.10">
    <property type="entry name" value="tRNA wybutosine-synthesizing-like"/>
    <property type="match status" value="1"/>
</dbReference>
<reference evidence="11" key="1">
    <citation type="submission" date="2023-08" db="EMBL/GenBank/DDBJ databases">
        <authorList>
            <person name="Chen Y."/>
            <person name="Shah S."/>
            <person name="Dougan E. K."/>
            <person name="Thang M."/>
            <person name="Chan C."/>
        </authorList>
    </citation>
    <scope>NUCLEOTIDE SEQUENCE</scope>
</reference>
<keyword evidence="6" id="KW-0819">tRNA processing</keyword>
<dbReference type="InterPro" id="IPR029063">
    <property type="entry name" value="SAM-dependent_MTases_sf"/>
</dbReference>
<comment type="catalytic activity">
    <reaction evidence="8">
        <text>4-demethyl-7-[(3S)-3-amino-3-carboxypropyl]wyosine(37) in tRNA(Phe) + S-adenosyl-L-methionine = 7-[(3S)-3-amino-3-carboxypropyl]wyosine(37) in tRNA(Phe) + S-adenosyl-L-homocysteine + H(+)</text>
        <dbReference type="Rhea" id="RHEA:36635"/>
        <dbReference type="Rhea" id="RHEA-COMP:10378"/>
        <dbReference type="Rhea" id="RHEA-COMP:10379"/>
        <dbReference type="ChEBI" id="CHEBI:15378"/>
        <dbReference type="ChEBI" id="CHEBI:57856"/>
        <dbReference type="ChEBI" id="CHEBI:59789"/>
        <dbReference type="ChEBI" id="CHEBI:73543"/>
        <dbReference type="ChEBI" id="CHEBI:73550"/>
        <dbReference type="EC" id="2.1.1.282"/>
    </reaction>
</comment>
<feature type="domain" description="SAM-dependent methyltransferase TRM5/TYW2-type" evidence="10">
    <location>
        <begin position="703"/>
        <end position="872"/>
    </location>
</feature>
<comment type="similarity">
    <text evidence="1">Belongs to the TYW3 family.</text>
</comment>
<dbReference type="SUPFAM" id="SSF111278">
    <property type="entry name" value="SSo0622-like"/>
    <property type="match status" value="1"/>
</dbReference>
<dbReference type="SUPFAM" id="SSF53335">
    <property type="entry name" value="S-adenosyl-L-methionine-dependent methyltransferases"/>
    <property type="match status" value="1"/>
</dbReference>
<dbReference type="InterPro" id="IPR056743">
    <property type="entry name" value="TRM5-TYW2-like_MTfase"/>
</dbReference>
<feature type="non-terminal residue" evidence="11">
    <location>
        <position position="1"/>
    </location>
</feature>
<accession>A0AA36IUY5</accession>
<evidence type="ECO:0000313" key="11">
    <source>
        <dbReference type="EMBL" id="CAJ1394004.1"/>
    </source>
</evidence>
<evidence type="ECO:0000256" key="1">
    <source>
        <dbReference type="ARBA" id="ARBA00008569"/>
    </source>
</evidence>
<dbReference type="GO" id="GO:0006400">
    <property type="term" value="P:tRNA modification"/>
    <property type="evidence" value="ECO:0007669"/>
    <property type="project" value="UniProtKB-ARBA"/>
</dbReference>
<keyword evidence="4" id="KW-0808">Transferase</keyword>
<feature type="region of interest" description="Disordered" evidence="9">
    <location>
        <begin position="525"/>
        <end position="550"/>
    </location>
</feature>
<evidence type="ECO:0000256" key="4">
    <source>
        <dbReference type="ARBA" id="ARBA00022679"/>
    </source>
</evidence>
<keyword evidence="12" id="KW-1185">Reference proteome</keyword>
<evidence type="ECO:0000256" key="7">
    <source>
        <dbReference type="ARBA" id="ARBA00030554"/>
    </source>
</evidence>
<keyword evidence="5" id="KW-0949">S-adenosyl-L-methionine</keyword>
<evidence type="ECO:0000313" key="12">
    <source>
        <dbReference type="Proteomes" id="UP001178507"/>
    </source>
</evidence>
<dbReference type="GO" id="GO:0032259">
    <property type="term" value="P:methylation"/>
    <property type="evidence" value="ECO:0007669"/>
    <property type="project" value="UniProtKB-KW"/>
</dbReference>
<dbReference type="GO" id="GO:0008168">
    <property type="term" value="F:methyltransferase activity"/>
    <property type="evidence" value="ECO:0007669"/>
    <property type="project" value="UniProtKB-KW"/>
</dbReference>
<keyword evidence="3" id="KW-0489">Methyltransferase</keyword>
<dbReference type="PROSITE" id="PS51684">
    <property type="entry name" value="SAM_MT_TRM5_TYW2"/>
    <property type="match status" value="1"/>
</dbReference>
<dbReference type="CDD" id="cd02440">
    <property type="entry name" value="AdoMet_MTases"/>
    <property type="match status" value="1"/>
</dbReference>
<dbReference type="InterPro" id="IPR003827">
    <property type="entry name" value="tRNA_yW-synthesising"/>
</dbReference>
<organism evidence="11 12">
    <name type="scientific">Effrenium voratum</name>
    <dbReference type="NCBI Taxonomy" id="2562239"/>
    <lineage>
        <taxon>Eukaryota</taxon>
        <taxon>Sar</taxon>
        <taxon>Alveolata</taxon>
        <taxon>Dinophyceae</taxon>
        <taxon>Suessiales</taxon>
        <taxon>Symbiodiniaceae</taxon>
        <taxon>Effrenium</taxon>
    </lineage>
</organism>